<dbReference type="Proteomes" id="UP000664288">
    <property type="component" value="Unassembled WGS sequence"/>
</dbReference>
<evidence type="ECO:0000256" key="1">
    <source>
        <dbReference type="SAM" id="MobiDB-lite"/>
    </source>
</evidence>
<proteinExistence type="predicted"/>
<keyword evidence="3" id="KW-1185">Reference proteome</keyword>
<accession>A0ABS3J8M7</accession>
<evidence type="ECO:0000313" key="3">
    <source>
        <dbReference type="Proteomes" id="UP000664288"/>
    </source>
</evidence>
<comment type="caution">
    <text evidence="2">The sequence shown here is derived from an EMBL/GenBank/DDBJ whole genome shotgun (WGS) entry which is preliminary data.</text>
</comment>
<dbReference type="EMBL" id="JAFMPY010000030">
    <property type="protein sequence ID" value="MBO0906019.1"/>
    <property type="molecule type" value="Genomic_DNA"/>
</dbReference>
<organism evidence="2 3">
    <name type="scientific">Jiella sonneratiae</name>
    <dbReference type="NCBI Taxonomy" id="2816856"/>
    <lineage>
        <taxon>Bacteria</taxon>
        <taxon>Pseudomonadati</taxon>
        <taxon>Pseudomonadota</taxon>
        <taxon>Alphaproteobacteria</taxon>
        <taxon>Hyphomicrobiales</taxon>
        <taxon>Aurantimonadaceae</taxon>
        <taxon>Jiella</taxon>
    </lineage>
</organism>
<protein>
    <submittedName>
        <fullName evidence="2">Uncharacterized protein</fullName>
    </submittedName>
</protein>
<sequence>MVTEPMKHAHFDHPKHGSYRSPEDVLGDDRLSATQKQTVLDEWRSSLQHVLHDEPEASNVRSTSDSLDAAAERLAAGKI</sequence>
<gene>
    <name evidence="2" type="ORF">J1C47_20415</name>
</gene>
<reference evidence="2 3" key="1">
    <citation type="submission" date="2021-03" db="EMBL/GenBank/DDBJ databases">
        <title>Whole genome sequence of Jiella sp. MQZ13P-4.</title>
        <authorList>
            <person name="Tuo L."/>
        </authorList>
    </citation>
    <scope>NUCLEOTIDE SEQUENCE [LARGE SCALE GENOMIC DNA]</scope>
    <source>
        <strain evidence="2 3">MQZ13P-4</strain>
    </source>
</reference>
<dbReference type="RefSeq" id="WP_207352653.1">
    <property type="nucleotide sequence ID" value="NZ_JAFMPY010000030.1"/>
</dbReference>
<feature type="region of interest" description="Disordered" evidence="1">
    <location>
        <begin position="1"/>
        <end position="26"/>
    </location>
</feature>
<evidence type="ECO:0000313" key="2">
    <source>
        <dbReference type="EMBL" id="MBO0906019.1"/>
    </source>
</evidence>
<name>A0ABS3J8M7_9HYPH</name>